<keyword evidence="6" id="KW-0812">Transmembrane</keyword>
<dbReference type="Pfam" id="PF00877">
    <property type="entry name" value="NLPC_P60"/>
    <property type="match status" value="1"/>
</dbReference>
<evidence type="ECO:0000256" key="5">
    <source>
        <dbReference type="SAM" id="MobiDB-lite"/>
    </source>
</evidence>
<dbReference type="InterPro" id="IPR000064">
    <property type="entry name" value="NLP_P60_dom"/>
</dbReference>
<dbReference type="SUPFAM" id="SSF54001">
    <property type="entry name" value="Cysteine proteinases"/>
    <property type="match status" value="1"/>
</dbReference>
<keyword evidence="6" id="KW-1133">Transmembrane helix</keyword>
<dbReference type="AlphaFoldDB" id="A0A410QAC6"/>
<reference evidence="9" key="1">
    <citation type="submission" date="2019-01" db="EMBL/GenBank/DDBJ databases">
        <title>Draft genomes of a novel of Sporanaerobacter strains.</title>
        <authorList>
            <person name="Ma S."/>
        </authorList>
    </citation>
    <scope>NUCLEOTIDE SEQUENCE [LARGE SCALE GENOMIC DNA]</scope>
    <source>
        <strain evidence="9">NJN-17</strain>
    </source>
</reference>
<dbReference type="GO" id="GO:0006508">
    <property type="term" value="P:proteolysis"/>
    <property type="evidence" value="ECO:0007669"/>
    <property type="project" value="UniProtKB-KW"/>
</dbReference>
<feature type="region of interest" description="Disordered" evidence="5">
    <location>
        <begin position="12"/>
        <end position="35"/>
    </location>
</feature>
<evidence type="ECO:0000256" key="4">
    <source>
        <dbReference type="ARBA" id="ARBA00022807"/>
    </source>
</evidence>
<evidence type="ECO:0000256" key="2">
    <source>
        <dbReference type="ARBA" id="ARBA00022670"/>
    </source>
</evidence>
<keyword evidence="4" id="KW-0788">Thiol protease</keyword>
<dbReference type="KEGG" id="spoa:EQM13_04880"/>
<protein>
    <recommendedName>
        <fullName evidence="7">NlpC/P60 domain-containing protein</fullName>
    </recommendedName>
</protein>
<dbReference type="OrthoDB" id="9812962at2"/>
<feature type="transmembrane region" description="Helical" evidence="6">
    <location>
        <begin position="248"/>
        <end position="272"/>
    </location>
</feature>
<sequence>MKRKRIRGCFMSRKSKRPFRPAGKVSRLTFTEEERSDPILEKPLKKAEKAADKLEKAQAKVPKIKSLATERTFDAKTGKAKVRLYFEETDKPKPPSKLSHAVKTIPQRELLNKIHKEIRESEQDNVGVEAAHKTEQGIEFGAGRVLSAYRSHKLRPYRQLAKAEKQTVKAEVNYLYHKSLRDNPDSMTNPISRWQQKQAIKKQYIANRYGKGAKTAHQAAKNTKVAVQKTASAAEKITQFLVRNKKGILIALGIGAVIMFLISAVSSCSIMLEGGFQSVVGTSYTSEDEDIVAVDEDYEALERALQERIDNIESQYSGYDEYQYHLDEIGHNPFTLASYLTAKLQVYKRSEVQAELRALFDQQYTLTVREEVQVRYRTETRTDTWTDEDGNTHSDTYTVEVPYDYYILHVTLKNKDISILAESHLTDEQHKMFGVYMETQGNKPYLFEGNIYAPNKGEYTDYDIPPDALTDPDFAALIKEAEKYLGYPYVWGGSSPSTSFDCSGFVSWVLNQSGVYPMSRTTAQGIFNQAAKIPPNEARPGDIIFFTGTYASSGAVSHVGIYVGNGMMIHCGNPIQYASVTTPYWIEHFYAYGRLN</sequence>
<dbReference type="Gene3D" id="3.90.1720.10">
    <property type="entry name" value="endopeptidase domain like (from Nostoc punctiforme)"/>
    <property type="match status" value="1"/>
</dbReference>
<keyword evidence="2" id="KW-0645">Protease</keyword>
<gene>
    <name evidence="8" type="ORF">EQM13_04880</name>
</gene>
<dbReference type="GO" id="GO:0008234">
    <property type="term" value="F:cysteine-type peptidase activity"/>
    <property type="evidence" value="ECO:0007669"/>
    <property type="project" value="UniProtKB-KW"/>
</dbReference>
<evidence type="ECO:0000256" key="1">
    <source>
        <dbReference type="ARBA" id="ARBA00007074"/>
    </source>
</evidence>
<keyword evidence="9" id="KW-1185">Reference proteome</keyword>
<dbReference type="InterPro" id="IPR038765">
    <property type="entry name" value="Papain-like_cys_pep_sf"/>
</dbReference>
<evidence type="ECO:0000313" key="8">
    <source>
        <dbReference type="EMBL" id="QAT60962.1"/>
    </source>
</evidence>
<evidence type="ECO:0000259" key="7">
    <source>
        <dbReference type="PROSITE" id="PS51935"/>
    </source>
</evidence>
<dbReference type="NCBIfam" id="NF045974">
    <property type="entry name" value="conju_CD1108"/>
    <property type="match status" value="1"/>
</dbReference>
<keyword evidence="3" id="KW-0378">Hydrolase</keyword>
<name>A0A410QAC6_9FIRM</name>
<evidence type="ECO:0000256" key="6">
    <source>
        <dbReference type="SAM" id="Phobius"/>
    </source>
</evidence>
<dbReference type="Proteomes" id="UP000287969">
    <property type="component" value="Chromosome"/>
</dbReference>
<organism evidence="8 9">
    <name type="scientific">Acidilutibacter cellobiosedens</name>
    <dbReference type="NCBI Taxonomy" id="2507161"/>
    <lineage>
        <taxon>Bacteria</taxon>
        <taxon>Bacillati</taxon>
        <taxon>Bacillota</taxon>
        <taxon>Tissierellia</taxon>
        <taxon>Tissierellales</taxon>
        <taxon>Acidilutibacteraceae</taxon>
        <taxon>Acidilutibacter</taxon>
    </lineage>
</organism>
<accession>A0A410QAC6</accession>
<dbReference type="InterPro" id="IPR051202">
    <property type="entry name" value="Peptidase_C40"/>
</dbReference>
<dbReference type="PANTHER" id="PTHR47053:SF1">
    <property type="entry name" value="MUREIN DD-ENDOPEPTIDASE MEPH-RELATED"/>
    <property type="match status" value="1"/>
</dbReference>
<proteinExistence type="inferred from homology"/>
<evidence type="ECO:0000313" key="9">
    <source>
        <dbReference type="Proteomes" id="UP000287969"/>
    </source>
</evidence>
<dbReference type="EMBL" id="CP035282">
    <property type="protein sequence ID" value="QAT60962.1"/>
    <property type="molecule type" value="Genomic_DNA"/>
</dbReference>
<dbReference type="PROSITE" id="PS51935">
    <property type="entry name" value="NLPC_P60"/>
    <property type="match status" value="1"/>
</dbReference>
<feature type="domain" description="NlpC/P60" evidence="7">
    <location>
        <begin position="471"/>
        <end position="596"/>
    </location>
</feature>
<comment type="similarity">
    <text evidence="1">Belongs to the peptidase C40 family.</text>
</comment>
<evidence type="ECO:0000256" key="3">
    <source>
        <dbReference type="ARBA" id="ARBA00022801"/>
    </source>
</evidence>
<keyword evidence="6" id="KW-0472">Membrane</keyword>
<dbReference type="PANTHER" id="PTHR47053">
    <property type="entry name" value="MUREIN DD-ENDOPEPTIDASE MEPH-RELATED"/>
    <property type="match status" value="1"/>
</dbReference>